<dbReference type="AlphaFoldDB" id="A0AAW2ASZ6"/>
<name>A0AAW2ASZ6_CULAL</name>
<evidence type="ECO:0000313" key="3">
    <source>
        <dbReference type="Proteomes" id="UP001479290"/>
    </source>
</evidence>
<reference evidence="2 3" key="1">
    <citation type="submission" date="2024-05" db="EMBL/GenBank/DDBJ databases">
        <title>A high-quality chromosomal-level genome assembly of Topmouth culter (Culter alburnus).</title>
        <authorList>
            <person name="Zhao H."/>
        </authorList>
    </citation>
    <scope>NUCLEOTIDE SEQUENCE [LARGE SCALE GENOMIC DNA]</scope>
    <source>
        <strain evidence="2">CATC2023</strain>
        <tissue evidence="2">Muscle</tissue>
    </source>
</reference>
<sequence>MYARAVWVENGRETEGTVPNNWINIHNKTVRWPNTKAKEAYKMKRDPQEDWLMFRLIKIKMTSSNIRDCENYNLTSQAEEEEEEEEVVFGGKRKRAKKTFDDYVVDSDELEEESIMGNKLPPFPIAPTKLKPVMNELAENSTYSRHVKHKKAGSPKSNAGSRHSVTPGHSDSSRHSTTSGHSNGARHSNRSDPVTVLYDKI</sequence>
<accession>A0AAW2ASZ6</accession>
<feature type="region of interest" description="Disordered" evidence="1">
    <location>
        <begin position="141"/>
        <end position="201"/>
    </location>
</feature>
<protein>
    <submittedName>
        <fullName evidence="2">Uncharacterized protein</fullName>
    </submittedName>
</protein>
<evidence type="ECO:0000256" key="1">
    <source>
        <dbReference type="SAM" id="MobiDB-lite"/>
    </source>
</evidence>
<keyword evidence="3" id="KW-1185">Reference proteome</keyword>
<gene>
    <name evidence="2" type="ORF">ABG768_021752</name>
</gene>
<evidence type="ECO:0000313" key="2">
    <source>
        <dbReference type="EMBL" id="KAK9976547.1"/>
    </source>
</evidence>
<organism evidence="2 3">
    <name type="scientific">Culter alburnus</name>
    <name type="common">Topmouth culter</name>
    <dbReference type="NCBI Taxonomy" id="194366"/>
    <lineage>
        <taxon>Eukaryota</taxon>
        <taxon>Metazoa</taxon>
        <taxon>Chordata</taxon>
        <taxon>Craniata</taxon>
        <taxon>Vertebrata</taxon>
        <taxon>Euteleostomi</taxon>
        <taxon>Actinopterygii</taxon>
        <taxon>Neopterygii</taxon>
        <taxon>Teleostei</taxon>
        <taxon>Ostariophysi</taxon>
        <taxon>Cypriniformes</taxon>
        <taxon>Xenocyprididae</taxon>
        <taxon>Xenocypridinae</taxon>
        <taxon>Culter</taxon>
    </lineage>
</organism>
<dbReference type="Proteomes" id="UP001479290">
    <property type="component" value="Unassembled WGS sequence"/>
</dbReference>
<proteinExistence type="predicted"/>
<dbReference type="EMBL" id="JAWDJR010000004">
    <property type="protein sequence ID" value="KAK9976547.1"/>
    <property type="molecule type" value="Genomic_DNA"/>
</dbReference>
<comment type="caution">
    <text evidence="2">The sequence shown here is derived from an EMBL/GenBank/DDBJ whole genome shotgun (WGS) entry which is preliminary data.</text>
</comment>
<feature type="compositionally biased region" description="Polar residues" evidence="1">
    <location>
        <begin position="155"/>
        <end position="186"/>
    </location>
</feature>